<name>A0A0D2AHY5_9EURO</name>
<dbReference type="SUPFAM" id="SSF51735">
    <property type="entry name" value="NAD(P)-binding Rossmann-fold domains"/>
    <property type="match status" value="1"/>
</dbReference>
<feature type="region of interest" description="Disordered" evidence="1">
    <location>
        <begin position="265"/>
        <end position="292"/>
    </location>
</feature>
<gene>
    <name evidence="3" type="ORF">PV07_10203</name>
</gene>
<organism evidence="3 4">
    <name type="scientific">Cladophialophora immunda</name>
    <dbReference type="NCBI Taxonomy" id="569365"/>
    <lineage>
        <taxon>Eukaryota</taxon>
        <taxon>Fungi</taxon>
        <taxon>Dikarya</taxon>
        <taxon>Ascomycota</taxon>
        <taxon>Pezizomycotina</taxon>
        <taxon>Eurotiomycetes</taxon>
        <taxon>Chaetothyriomycetidae</taxon>
        <taxon>Chaetothyriales</taxon>
        <taxon>Herpotrichiellaceae</taxon>
        <taxon>Cladophialophora</taxon>
    </lineage>
</organism>
<reference evidence="3 4" key="1">
    <citation type="submission" date="2015-01" db="EMBL/GenBank/DDBJ databases">
        <title>The Genome Sequence of Cladophialophora immunda CBS83496.</title>
        <authorList>
            <consortium name="The Broad Institute Genomics Platform"/>
            <person name="Cuomo C."/>
            <person name="de Hoog S."/>
            <person name="Gorbushina A."/>
            <person name="Stielow B."/>
            <person name="Teixiera M."/>
            <person name="Abouelleil A."/>
            <person name="Chapman S.B."/>
            <person name="Priest M."/>
            <person name="Young S.K."/>
            <person name="Wortman J."/>
            <person name="Nusbaum C."/>
            <person name="Birren B."/>
        </authorList>
    </citation>
    <scope>NUCLEOTIDE SEQUENCE [LARGE SCALE GENOMIC DNA]</scope>
    <source>
        <strain evidence="3 4">CBS 83496</strain>
    </source>
</reference>
<dbReference type="Proteomes" id="UP000054466">
    <property type="component" value="Unassembled WGS sequence"/>
</dbReference>
<dbReference type="InterPro" id="IPR036291">
    <property type="entry name" value="NAD(P)-bd_dom_sf"/>
</dbReference>
<evidence type="ECO:0000313" key="4">
    <source>
        <dbReference type="Proteomes" id="UP000054466"/>
    </source>
</evidence>
<dbReference type="Gene3D" id="3.90.180.10">
    <property type="entry name" value="Medium-chain alcohol dehydrogenases, catalytic domain"/>
    <property type="match status" value="1"/>
</dbReference>
<dbReference type="InterPro" id="IPR011032">
    <property type="entry name" value="GroES-like_sf"/>
</dbReference>
<evidence type="ECO:0000259" key="2">
    <source>
        <dbReference type="SMART" id="SM00829"/>
    </source>
</evidence>
<sequence>MASSPPQPSPGSPPTTTTSTPPAPALPPTMRAWQFTSTHGGLEKNLKLNGTAALPPHDAKALGRDRVLVKVVAAALNPVDYKIAELPVVGRLAIRTPSSPGLDFAGRVVAVGVDGGGGGGGAPSAEQEDSVQVKVGQMVFGRLDQPTRFGALAEYTVARRAGLAVVPEGVAARDAACVGTAGLTAYQAIAPNVKRADSGSARQPRVFINGGSGGTGVWGIQIAKALGCRVVASCSGKNAELCRSLGADEVLDYTKEDVLGALKKMASSTGTPPTATATGATGGTAGSPDADDDQKFDLVVDNVGTADSLYWQCHHYTSPGAKYVQVGAGMSARAVLQLALKALWPGFLGGGKRKFHMMMVSSDPAQLAQIAQWMVQGKVKAVVDEVVPMEDAPRAFEKLKTGHARGKIVVAVSE</sequence>
<dbReference type="OrthoDB" id="201656at2759"/>
<dbReference type="Gene3D" id="3.40.50.720">
    <property type="entry name" value="NAD(P)-binding Rossmann-like Domain"/>
    <property type="match status" value="1"/>
</dbReference>
<feature type="region of interest" description="Disordered" evidence="1">
    <location>
        <begin position="1"/>
        <end position="27"/>
    </location>
</feature>
<dbReference type="Pfam" id="PF13602">
    <property type="entry name" value="ADH_zinc_N_2"/>
    <property type="match status" value="1"/>
</dbReference>
<dbReference type="InterPro" id="IPR020843">
    <property type="entry name" value="ER"/>
</dbReference>
<proteinExistence type="predicted"/>
<dbReference type="PANTHER" id="PTHR44013">
    <property type="entry name" value="ZINC-TYPE ALCOHOL DEHYDROGENASE-LIKE PROTEIN C16A3.02C"/>
    <property type="match status" value="1"/>
</dbReference>
<dbReference type="EMBL" id="KN847045">
    <property type="protein sequence ID" value="KIW24492.1"/>
    <property type="molecule type" value="Genomic_DNA"/>
</dbReference>
<dbReference type="STRING" id="569365.A0A0D2AHY5"/>
<evidence type="ECO:0000313" key="3">
    <source>
        <dbReference type="EMBL" id="KIW24492.1"/>
    </source>
</evidence>
<evidence type="ECO:0000256" key="1">
    <source>
        <dbReference type="SAM" id="MobiDB-lite"/>
    </source>
</evidence>
<dbReference type="RefSeq" id="XP_016244708.1">
    <property type="nucleotide sequence ID" value="XM_016397517.1"/>
</dbReference>
<protein>
    <recommendedName>
        <fullName evidence="2">Enoyl reductase (ER) domain-containing protein</fullName>
    </recommendedName>
</protein>
<dbReference type="GeneID" id="27349397"/>
<accession>A0A0D2AHY5</accession>
<dbReference type="PANTHER" id="PTHR44013:SF1">
    <property type="entry name" value="ZINC-TYPE ALCOHOL DEHYDROGENASE-LIKE PROTEIN C16A3.02C"/>
    <property type="match status" value="1"/>
</dbReference>
<dbReference type="AlphaFoldDB" id="A0A0D2AHY5"/>
<dbReference type="SUPFAM" id="SSF50129">
    <property type="entry name" value="GroES-like"/>
    <property type="match status" value="1"/>
</dbReference>
<dbReference type="InterPro" id="IPR052733">
    <property type="entry name" value="Chloroplast_QOR"/>
</dbReference>
<feature type="domain" description="Enoyl reductase (ER)" evidence="2">
    <location>
        <begin position="47"/>
        <end position="410"/>
    </location>
</feature>
<dbReference type="Pfam" id="PF08240">
    <property type="entry name" value="ADH_N"/>
    <property type="match status" value="1"/>
</dbReference>
<dbReference type="VEuPathDB" id="FungiDB:PV07_10203"/>
<dbReference type="InterPro" id="IPR013154">
    <property type="entry name" value="ADH-like_N"/>
</dbReference>
<feature type="compositionally biased region" description="Pro residues" evidence="1">
    <location>
        <begin position="1"/>
        <end position="13"/>
    </location>
</feature>
<dbReference type="CDD" id="cd08267">
    <property type="entry name" value="MDR1"/>
    <property type="match status" value="1"/>
</dbReference>
<dbReference type="SMART" id="SM00829">
    <property type="entry name" value="PKS_ER"/>
    <property type="match status" value="1"/>
</dbReference>
<keyword evidence="4" id="KW-1185">Reference proteome</keyword>
<dbReference type="HOGENOM" id="CLU_026673_3_3_1"/>
<feature type="compositionally biased region" description="Low complexity" evidence="1">
    <location>
        <begin position="266"/>
        <end position="279"/>
    </location>
</feature>
<dbReference type="GO" id="GO:0016491">
    <property type="term" value="F:oxidoreductase activity"/>
    <property type="evidence" value="ECO:0007669"/>
    <property type="project" value="InterPro"/>
</dbReference>